<comment type="caution">
    <text evidence="1">The sequence shown here is derived from an EMBL/GenBank/DDBJ whole genome shotgun (WGS) entry which is preliminary data.</text>
</comment>
<accession>A0A2H0UGM1</accession>
<dbReference type="AlphaFoldDB" id="A0A2H0UGM1"/>
<dbReference type="Proteomes" id="UP000229315">
    <property type="component" value="Unassembled WGS sequence"/>
</dbReference>
<proteinExistence type="predicted"/>
<evidence type="ECO:0000313" key="2">
    <source>
        <dbReference type="Proteomes" id="UP000229315"/>
    </source>
</evidence>
<gene>
    <name evidence="1" type="ORF">COU15_00340</name>
</gene>
<organism evidence="1 2">
    <name type="scientific">Candidatus Kaiserbacteria bacterium CG10_big_fil_rev_8_21_14_0_10_45_20</name>
    <dbReference type="NCBI Taxonomy" id="1974607"/>
    <lineage>
        <taxon>Bacteria</taxon>
        <taxon>Candidatus Kaiseribacteriota</taxon>
    </lineage>
</organism>
<sequence length="394" mass="43879">MKQKKSHTLALHIGTAFVEGCMMSVEADTKTPSFIDKVERVAIGFGSTRVRNALLQHTNIALKKLLEKYANEKVTSVKIALSSPWYHASVRTIHSSSEKSVPVTQESILRTVQKYQDQEPPKPGREDLEAVAVQVRVNGYPTALHSNAIKGKLVTIHLYESEIDSDIKKTFFETVGGVFPHSRVALYSFPLVCTLGLREVSEEGNFIVVEIGAEVSDVVIVHKDTVEYLATIPIGYYTMARLFDVTKNEDSLADSLSKLALYARDELSVEEKTKVKEGIDTIFADWRKEFSAILKKASSHTPVPRKIFLLTDKNQAGWINKGIQYEAEHSHTIETLTQSNFQDLVKIGETGTHSANLSLLAIFFNMAVDDIFGSSDAKTYEAKKGIFAKEESFD</sequence>
<evidence type="ECO:0000313" key="1">
    <source>
        <dbReference type="EMBL" id="PIR85531.1"/>
    </source>
</evidence>
<reference evidence="2" key="1">
    <citation type="submission" date="2017-09" db="EMBL/GenBank/DDBJ databases">
        <title>Depth-based differentiation of microbial function through sediment-hosted aquifers and enrichment of novel symbionts in the deep terrestrial subsurface.</title>
        <authorList>
            <person name="Probst A.J."/>
            <person name="Ladd B."/>
            <person name="Jarett J.K."/>
            <person name="Geller-Mcgrath D.E."/>
            <person name="Sieber C.M.K."/>
            <person name="Emerson J.B."/>
            <person name="Anantharaman K."/>
            <person name="Thomas B.C."/>
            <person name="Malmstrom R."/>
            <person name="Stieglmeier M."/>
            <person name="Klingl A."/>
            <person name="Woyke T."/>
            <person name="Ryan C.M."/>
            <person name="Banfield J.F."/>
        </authorList>
    </citation>
    <scope>NUCLEOTIDE SEQUENCE [LARGE SCALE GENOMIC DNA]</scope>
</reference>
<evidence type="ECO:0008006" key="3">
    <source>
        <dbReference type="Google" id="ProtNLM"/>
    </source>
</evidence>
<dbReference type="EMBL" id="PFBH01000001">
    <property type="protein sequence ID" value="PIR85531.1"/>
    <property type="molecule type" value="Genomic_DNA"/>
</dbReference>
<name>A0A2H0UGM1_9BACT</name>
<protein>
    <recommendedName>
        <fullName evidence="3">SHS2 domain-containing protein</fullName>
    </recommendedName>
</protein>